<sequence>MILSNITVPLLGLVDTAVIGHLSHAYYLGGSTVGAMIITFITWLCGFLRMSTTGLSAQALGQNDRQQSLLVLTRGVFVGLTIGLCLILLQVPYLQLSLWLAGGSEQVQFYAQQYAEIRIWGLPAALANIVVMGWLLGQHRAKAVMWLLIFTNLVNLSLDLLFVLVFQWQVQGVAAATLIAEYSGLLAGAVIIIKGRLLPDGIYHSFIKLRTRVFSSNELLSYFKLNRDILIRTLCLEVCFIFITFQGARLGDNVVAANAILMNFLLLISFGLDGIANAAEALIGKAWGEKKTQSINYILRRCTMWTVIFAIIYSLIFWIAGEMLISTISNIEAVVVMATQYLPWIILLPIIGCWCYLYDGVYVGITRADIMRNSMVIATFGVFFPLWLLFSDYQNHGLWFAFTGFMAARGATLGWHYYQHIAIDTKKPAN</sequence>
<gene>
    <name evidence="7" type="ORF">HII17_15830</name>
</gene>
<dbReference type="PANTHER" id="PTHR42893">
    <property type="entry name" value="PROTEIN DETOXIFICATION 44, CHLOROPLASTIC-RELATED"/>
    <property type="match status" value="1"/>
</dbReference>
<keyword evidence="4 6" id="KW-1133">Transmembrane helix</keyword>
<dbReference type="PANTHER" id="PTHR42893:SF46">
    <property type="entry name" value="PROTEIN DETOXIFICATION 44, CHLOROPLASTIC"/>
    <property type="match status" value="1"/>
</dbReference>
<dbReference type="InterPro" id="IPR002528">
    <property type="entry name" value="MATE_fam"/>
</dbReference>
<evidence type="ECO:0000313" key="8">
    <source>
        <dbReference type="Proteomes" id="UP000568664"/>
    </source>
</evidence>
<feature type="transmembrane region" description="Helical" evidence="6">
    <location>
        <begin position="172"/>
        <end position="193"/>
    </location>
</feature>
<dbReference type="InterPro" id="IPR044644">
    <property type="entry name" value="DinF-like"/>
</dbReference>
<proteinExistence type="inferred from homology"/>
<feature type="transmembrane region" description="Helical" evidence="6">
    <location>
        <begin position="26"/>
        <end position="48"/>
    </location>
</feature>
<evidence type="ECO:0000256" key="6">
    <source>
        <dbReference type="SAM" id="Phobius"/>
    </source>
</evidence>
<feature type="transmembrane region" description="Helical" evidence="6">
    <location>
        <begin position="370"/>
        <end position="390"/>
    </location>
</feature>
<protein>
    <submittedName>
        <fullName evidence="7">MATE family efflux transporter</fullName>
    </submittedName>
</protein>
<dbReference type="Proteomes" id="UP000568664">
    <property type="component" value="Unassembled WGS sequence"/>
</dbReference>
<dbReference type="GO" id="GO:0042910">
    <property type="term" value="F:xenobiotic transmembrane transporter activity"/>
    <property type="evidence" value="ECO:0007669"/>
    <property type="project" value="InterPro"/>
</dbReference>
<accession>A0A7Y0LF66</accession>
<dbReference type="NCBIfam" id="TIGR00797">
    <property type="entry name" value="matE"/>
    <property type="match status" value="1"/>
</dbReference>
<dbReference type="AlphaFoldDB" id="A0A7Y0LF66"/>
<keyword evidence="8" id="KW-1185">Reference proteome</keyword>
<organism evidence="7 8">
    <name type="scientific">Thalassotalea algicola</name>
    <dbReference type="NCBI Taxonomy" id="2716224"/>
    <lineage>
        <taxon>Bacteria</taxon>
        <taxon>Pseudomonadati</taxon>
        <taxon>Pseudomonadota</taxon>
        <taxon>Gammaproteobacteria</taxon>
        <taxon>Alteromonadales</taxon>
        <taxon>Colwelliaceae</taxon>
        <taxon>Thalassotalea</taxon>
    </lineage>
</organism>
<comment type="similarity">
    <text evidence="2">Belongs to the multi antimicrobial extrusion (MATE) (TC 2.A.66.1) family.</text>
</comment>
<dbReference type="Pfam" id="PF01554">
    <property type="entry name" value="MatE"/>
    <property type="match status" value="2"/>
</dbReference>
<evidence type="ECO:0000256" key="2">
    <source>
        <dbReference type="ARBA" id="ARBA00010199"/>
    </source>
</evidence>
<feature type="transmembrane region" description="Helical" evidence="6">
    <location>
        <begin position="341"/>
        <end position="358"/>
    </location>
</feature>
<keyword evidence="3 6" id="KW-0812">Transmembrane</keyword>
<comment type="subcellular location">
    <subcellularLocation>
        <location evidence="1">Membrane</location>
        <topology evidence="1">Multi-pass membrane protein</topology>
    </subcellularLocation>
</comment>
<feature type="transmembrane region" description="Helical" evidence="6">
    <location>
        <begin position="143"/>
        <end position="166"/>
    </location>
</feature>
<dbReference type="EMBL" id="JABBXH010000006">
    <property type="protein sequence ID" value="NMP33027.1"/>
    <property type="molecule type" value="Genomic_DNA"/>
</dbReference>
<evidence type="ECO:0000256" key="5">
    <source>
        <dbReference type="ARBA" id="ARBA00023136"/>
    </source>
</evidence>
<dbReference type="CDD" id="cd13136">
    <property type="entry name" value="MATE_DinF_like"/>
    <property type="match status" value="1"/>
</dbReference>
<evidence type="ECO:0000256" key="4">
    <source>
        <dbReference type="ARBA" id="ARBA00022989"/>
    </source>
</evidence>
<feature type="transmembrane region" description="Helical" evidence="6">
    <location>
        <begin position="396"/>
        <end position="418"/>
    </location>
</feature>
<feature type="transmembrane region" description="Helical" evidence="6">
    <location>
        <begin position="304"/>
        <end position="321"/>
    </location>
</feature>
<keyword evidence="5 6" id="KW-0472">Membrane</keyword>
<reference evidence="7 8" key="1">
    <citation type="submission" date="2020-04" db="EMBL/GenBank/DDBJ databases">
        <title>Thalassotalea sp. M1531, isolated from the surface of marine red alga.</title>
        <authorList>
            <person name="Pang L."/>
            <person name="Lu D.-C."/>
        </authorList>
    </citation>
    <scope>NUCLEOTIDE SEQUENCE [LARGE SCALE GENOMIC DNA]</scope>
    <source>
        <strain evidence="7 8">M1531</strain>
    </source>
</reference>
<feature type="transmembrane region" description="Helical" evidence="6">
    <location>
        <begin position="260"/>
        <end position="283"/>
    </location>
</feature>
<feature type="transmembrane region" description="Helical" evidence="6">
    <location>
        <begin position="69"/>
        <end position="89"/>
    </location>
</feature>
<evidence type="ECO:0000256" key="3">
    <source>
        <dbReference type="ARBA" id="ARBA00022692"/>
    </source>
</evidence>
<comment type="caution">
    <text evidence="7">The sequence shown here is derived from an EMBL/GenBank/DDBJ whole genome shotgun (WGS) entry which is preliminary data.</text>
</comment>
<dbReference type="GO" id="GO:0015297">
    <property type="term" value="F:antiporter activity"/>
    <property type="evidence" value="ECO:0007669"/>
    <property type="project" value="InterPro"/>
</dbReference>
<name>A0A7Y0LF66_9GAMM</name>
<dbReference type="GO" id="GO:0005886">
    <property type="term" value="C:plasma membrane"/>
    <property type="evidence" value="ECO:0007669"/>
    <property type="project" value="TreeGrafter"/>
</dbReference>
<evidence type="ECO:0000313" key="7">
    <source>
        <dbReference type="EMBL" id="NMP33027.1"/>
    </source>
</evidence>
<feature type="transmembrane region" description="Helical" evidence="6">
    <location>
        <begin position="117"/>
        <end position="136"/>
    </location>
</feature>
<feature type="transmembrane region" description="Helical" evidence="6">
    <location>
        <begin position="229"/>
        <end position="248"/>
    </location>
</feature>
<evidence type="ECO:0000256" key="1">
    <source>
        <dbReference type="ARBA" id="ARBA00004141"/>
    </source>
</evidence>